<gene>
    <name evidence="1" type="ORF">EVAR_77353_1</name>
</gene>
<keyword evidence="2" id="KW-1185">Reference proteome</keyword>
<reference evidence="1 2" key="1">
    <citation type="journal article" date="2019" name="Commun. Biol.">
        <title>The bagworm genome reveals a unique fibroin gene that provides high tensile strength.</title>
        <authorList>
            <person name="Kono N."/>
            <person name="Nakamura H."/>
            <person name="Ohtoshi R."/>
            <person name="Tomita M."/>
            <person name="Numata K."/>
            <person name="Arakawa K."/>
        </authorList>
    </citation>
    <scope>NUCLEOTIDE SEQUENCE [LARGE SCALE GENOMIC DNA]</scope>
</reference>
<accession>A0A4C1UX75</accession>
<comment type="caution">
    <text evidence="1">The sequence shown here is derived from an EMBL/GenBank/DDBJ whole genome shotgun (WGS) entry which is preliminary data.</text>
</comment>
<dbReference type="Proteomes" id="UP000299102">
    <property type="component" value="Unassembled WGS sequence"/>
</dbReference>
<protein>
    <submittedName>
        <fullName evidence="1">Uncharacterized protein</fullName>
    </submittedName>
</protein>
<proteinExistence type="predicted"/>
<organism evidence="1 2">
    <name type="scientific">Eumeta variegata</name>
    <name type="common">Bagworm moth</name>
    <name type="synonym">Eumeta japonica</name>
    <dbReference type="NCBI Taxonomy" id="151549"/>
    <lineage>
        <taxon>Eukaryota</taxon>
        <taxon>Metazoa</taxon>
        <taxon>Ecdysozoa</taxon>
        <taxon>Arthropoda</taxon>
        <taxon>Hexapoda</taxon>
        <taxon>Insecta</taxon>
        <taxon>Pterygota</taxon>
        <taxon>Neoptera</taxon>
        <taxon>Endopterygota</taxon>
        <taxon>Lepidoptera</taxon>
        <taxon>Glossata</taxon>
        <taxon>Ditrysia</taxon>
        <taxon>Tineoidea</taxon>
        <taxon>Psychidae</taxon>
        <taxon>Oiketicinae</taxon>
        <taxon>Eumeta</taxon>
    </lineage>
</organism>
<sequence length="110" mass="12594">MRYWDQDRDRSRVLDRRKDRIYSFERSSVRSLKEEVGASVCEKQAGRRMHRPRTARGLVQRNTESAQRVGTMRALHNAAERVADGVSRPAQAGLARPIPTTVGRFACGRR</sequence>
<evidence type="ECO:0000313" key="1">
    <source>
        <dbReference type="EMBL" id="GBP31058.1"/>
    </source>
</evidence>
<dbReference type="AlphaFoldDB" id="A0A4C1UX75"/>
<dbReference type="EMBL" id="BGZK01000241">
    <property type="protein sequence ID" value="GBP31058.1"/>
    <property type="molecule type" value="Genomic_DNA"/>
</dbReference>
<name>A0A4C1UX75_EUMVA</name>
<evidence type="ECO:0000313" key="2">
    <source>
        <dbReference type="Proteomes" id="UP000299102"/>
    </source>
</evidence>